<reference evidence="2 3" key="1">
    <citation type="journal article" date="2014" name="Nat. Commun.">
        <title>Multiple recent horizontal transfers of a large genomic region in cheese making fungi.</title>
        <authorList>
            <person name="Cheeseman K."/>
            <person name="Ropars J."/>
            <person name="Renault P."/>
            <person name="Dupont J."/>
            <person name="Gouzy J."/>
            <person name="Branca A."/>
            <person name="Abraham A.L."/>
            <person name="Ceppi M."/>
            <person name="Conseiller E."/>
            <person name="Debuchy R."/>
            <person name="Malagnac F."/>
            <person name="Goarin A."/>
            <person name="Silar P."/>
            <person name="Lacoste S."/>
            <person name="Sallet E."/>
            <person name="Bensimon A."/>
            <person name="Giraud T."/>
            <person name="Brygoo Y."/>
        </authorList>
    </citation>
    <scope>NUCLEOTIDE SEQUENCE [LARGE SCALE GENOMIC DNA]</scope>
    <source>
        <strain evidence="3">FM 013</strain>
    </source>
</reference>
<evidence type="ECO:0000256" key="1">
    <source>
        <dbReference type="SAM" id="MobiDB-lite"/>
    </source>
</evidence>
<dbReference type="EMBL" id="HG793150">
    <property type="protein sequence ID" value="CRL26099.1"/>
    <property type="molecule type" value="Genomic_DNA"/>
</dbReference>
<evidence type="ECO:0000313" key="3">
    <source>
        <dbReference type="Proteomes" id="UP000053732"/>
    </source>
</evidence>
<sequence length="50" mass="5491">MSESQARQIAMQVGRRLATKTKKNRNEKDEDGDGVDGVHGFPDRRASCGS</sequence>
<evidence type="ECO:0000313" key="2">
    <source>
        <dbReference type="EMBL" id="CRL26099.1"/>
    </source>
</evidence>
<organism evidence="2 3">
    <name type="scientific">Penicillium camemberti (strain FM 013)</name>
    <dbReference type="NCBI Taxonomy" id="1429867"/>
    <lineage>
        <taxon>Eukaryota</taxon>
        <taxon>Fungi</taxon>
        <taxon>Dikarya</taxon>
        <taxon>Ascomycota</taxon>
        <taxon>Pezizomycotina</taxon>
        <taxon>Eurotiomycetes</taxon>
        <taxon>Eurotiomycetidae</taxon>
        <taxon>Eurotiales</taxon>
        <taxon>Aspergillaceae</taxon>
        <taxon>Penicillium</taxon>
    </lineage>
</organism>
<feature type="region of interest" description="Disordered" evidence="1">
    <location>
        <begin position="1"/>
        <end position="50"/>
    </location>
</feature>
<protein>
    <submittedName>
        <fullName evidence="2">Str. FM013</fullName>
    </submittedName>
</protein>
<accession>A0A0G4PID6</accession>
<dbReference type="AlphaFoldDB" id="A0A0G4PID6"/>
<keyword evidence="3" id="KW-1185">Reference proteome</keyword>
<feature type="compositionally biased region" description="Basic and acidic residues" evidence="1">
    <location>
        <begin position="41"/>
        <end position="50"/>
    </location>
</feature>
<gene>
    <name evidence="2" type="ORF">PCAMFM013_S017g000082</name>
</gene>
<proteinExistence type="predicted"/>
<name>A0A0G4PID6_PENC3</name>
<dbReference type="Proteomes" id="UP000053732">
    <property type="component" value="Unassembled WGS sequence"/>
</dbReference>